<evidence type="ECO:0000313" key="2">
    <source>
        <dbReference type="Proteomes" id="UP000266673"/>
    </source>
</evidence>
<accession>A0A397V3X0</accession>
<gene>
    <name evidence="1" type="ORF">C2G38_2196329</name>
</gene>
<reference evidence="1 2" key="1">
    <citation type="submission" date="2018-06" db="EMBL/GenBank/DDBJ databases">
        <title>Comparative genomics reveals the genomic features of Rhizophagus irregularis, R. cerebriforme, R. diaphanum and Gigaspora rosea, and their symbiotic lifestyle signature.</title>
        <authorList>
            <person name="Morin E."/>
            <person name="San Clemente H."/>
            <person name="Chen E.C.H."/>
            <person name="De La Providencia I."/>
            <person name="Hainaut M."/>
            <person name="Kuo A."/>
            <person name="Kohler A."/>
            <person name="Murat C."/>
            <person name="Tang N."/>
            <person name="Roy S."/>
            <person name="Loubradou J."/>
            <person name="Henrissat B."/>
            <person name="Grigoriev I.V."/>
            <person name="Corradi N."/>
            <person name="Roux C."/>
            <person name="Martin F.M."/>
        </authorList>
    </citation>
    <scope>NUCLEOTIDE SEQUENCE [LARGE SCALE GENOMIC DNA]</scope>
    <source>
        <strain evidence="1 2">DAOM 194757</strain>
    </source>
</reference>
<evidence type="ECO:0000313" key="1">
    <source>
        <dbReference type="EMBL" id="RIB14006.1"/>
    </source>
</evidence>
<name>A0A397V3X0_9GLOM</name>
<dbReference type="AlphaFoldDB" id="A0A397V3X0"/>
<sequence>MYAFRVFEQNSRVPVAILLPVLLSDPTINARWEGFEEKSYKLDGTNVETPFSQEFGATSCIWALLEVAR</sequence>
<dbReference type="Proteomes" id="UP000266673">
    <property type="component" value="Unassembled WGS sequence"/>
</dbReference>
<organism evidence="1 2">
    <name type="scientific">Gigaspora rosea</name>
    <dbReference type="NCBI Taxonomy" id="44941"/>
    <lineage>
        <taxon>Eukaryota</taxon>
        <taxon>Fungi</taxon>
        <taxon>Fungi incertae sedis</taxon>
        <taxon>Mucoromycota</taxon>
        <taxon>Glomeromycotina</taxon>
        <taxon>Glomeromycetes</taxon>
        <taxon>Diversisporales</taxon>
        <taxon>Gigasporaceae</taxon>
        <taxon>Gigaspora</taxon>
    </lineage>
</organism>
<dbReference type="EMBL" id="QKWP01000872">
    <property type="protein sequence ID" value="RIB14006.1"/>
    <property type="molecule type" value="Genomic_DNA"/>
</dbReference>
<protein>
    <submittedName>
        <fullName evidence="1">Uncharacterized protein</fullName>
    </submittedName>
</protein>
<proteinExistence type="predicted"/>
<comment type="caution">
    <text evidence="1">The sequence shown here is derived from an EMBL/GenBank/DDBJ whole genome shotgun (WGS) entry which is preliminary data.</text>
</comment>
<keyword evidence="2" id="KW-1185">Reference proteome</keyword>